<dbReference type="EnsemblPlants" id="Kaladp0058s0467.1.v1.1">
    <property type="protein sequence ID" value="Kaladp0058s0467.1.v1.1.CDS.1"/>
    <property type="gene ID" value="Kaladp0058s0467.v1.1"/>
</dbReference>
<name>A0A7N0UAN1_KALFE</name>
<protein>
    <submittedName>
        <fullName evidence="1">Uncharacterized protein</fullName>
    </submittedName>
</protein>
<organism evidence="1 2">
    <name type="scientific">Kalanchoe fedtschenkoi</name>
    <name type="common">Lavender scallops</name>
    <name type="synonym">South American air plant</name>
    <dbReference type="NCBI Taxonomy" id="63787"/>
    <lineage>
        <taxon>Eukaryota</taxon>
        <taxon>Viridiplantae</taxon>
        <taxon>Streptophyta</taxon>
        <taxon>Embryophyta</taxon>
        <taxon>Tracheophyta</taxon>
        <taxon>Spermatophyta</taxon>
        <taxon>Magnoliopsida</taxon>
        <taxon>eudicotyledons</taxon>
        <taxon>Gunneridae</taxon>
        <taxon>Pentapetalae</taxon>
        <taxon>Saxifragales</taxon>
        <taxon>Crassulaceae</taxon>
        <taxon>Kalanchoe</taxon>
    </lineage>
</organism>
<dbReference type="Gramene" id="Kaladp0058s0467.1.v1.1">
    <property type="protein sequence ID" value="Kaladp0058s0467.1.v1.1.CDS.1"/>
    <property type="gene ID" value="Kaladp0058s0467.v1.1"/>
</dbReference>
<evidence type="ECO:0000313" key="2">
    <source>
        <dbReference type="Proteomes" id="UP000594263"/>
    </source>
</evidence>
<proteinExistence type="predicted"/>
<keyword evidence="2" id="KW-1185">Reference proteome</keyword>
<sequence length="122" mass="14350">MMGESLMFWEYFALKNPLFTVFLALHYSFGTYALLCPFKPIGHCNFGSNVHFLDFIPCSSQPSIKVHLWSIGWFLVLAVYGDFRLNRPYIYVIEREVVHIEKANLNEEGKKKIANRWFDFMS</sequence>
<evidence type="ECO:0000313" key="1">
    <source>
        <dbReference type="EnsemblPlants" id="Kaladp0058s0467.1.v1.1.CDS.1"/>
    </source>
</evidence>
<reference evidence="1" key="1">
    <citation type="submission" date="2021-01" db="UniProtKB">
        <authorList>
            <consortium name="EnsemblPlants"/>
        </authorList>
    </citation>
    <scope>IDENTIFICATION</scope>
</reference>
<dbReference type="Proteomes" id="UP000594263">
    <property type="component" value="Unplaced"/>
</dbReference>
<accession>A0A7N0UAN1</accession>
<dbReference type="AlphaFoldDB" id="A0A7N0UAN1"/>